<feature type="domain" description="GFO/IDH/MocA-like oxidoreductase" evidence="3">
    <location>
        <begin position="127"/>
        <end position="261"/>
    </location>
</feature>
<evidence type="ECO:0000256" key="1">
    <source>
        <dbReference type="ARBA" id="ARBA00023002"/>
    </source>
</evidence>
<dbReference type="Pfam" id="PF22725">
    <property type="entry name" value="GFO_IDH_MocA_C3"/>
    <property type="match status" value="1"/>
</dbReference>
<accession>A0A381S8B8</accession>
<feature type="domain" description="Gfo/Idh/MocA-like oxidoreductase N-terminal" evidence="2">
    <location>
        <begin position="1"/>
        <end position="112"/>
    </location>
</feature>
<dbReference type="PANTHER" id="PTHR43818">
    <property type="entry name" value="BCDNA.GH03377"/>
    <property type="match status" value="1"/>
</dbReference>
<dbReference type="Pfam" id="PF01408">
    <property type="entry name" value="GFO_IDH_MocA"/>
    <property type="match status" value="1"/>
</dbReference>
<sequence length="362" mass="39481">MNIGLIGCGNISDQYLTNLPRLPGINVRACADIVMERAKARALEYNIPEHLEVDELLERKDIELVVNLTIPKAHGEISTRILNAGKHAYSEKPLAIHRSDGAKILESANNMKMMAGCAPDTFLGAGIQTCRNLIDKGAIGEPIAATAFMVNHGHEHWHPDPAFYYEVGGGPMLDMGPYYLTALINLLGPINSVSGMTRKTFGERTITSESLSGTKIDVEIPTHVAASLRFVNGAIGTIITSFDIWGSQLPRIEIYGTEGSISVPDPNTFEGPVSIQIGYEDNWKPIDLTHPIGGRGLGVADMVAAVKDSRRPRADISLAYHVLDVMEAIHESSNQENHISIESLCRQPPPIKPEWVEGDFTE</sequence>
<reference evidence="4" key="1">
    <citation type="submission" date="2018-05" db="EMBL/GenBank/DDBJ databases">
        <authorList>
            <person name="Lanie J.A."/>
            <person name="Ng W.-L."/>
            <person name="Kazmierczak K.M."/>
            <person name="Andrzejewski T.M."/>
            <person name="Davidsen T.M."/>
            <person name="Wayne K.J."/>
            <person name="Tettelin H."/>
            <person name="Glass J.I."/>
            <person name="Rusch D."/>
            <person name="Podicherti R."/>
            <person name="Tsui H.-C.T."/>
            <person name="Winkler M.E."/>
        </authorList>
    </citation>
    <scope>NUCLEOTIDE SEQUENCE</scope>
</reference>
<evidence type="ECO:0000259" key="2">
    <source>
        <dbReference type="Pfam" id="PF01408"/>
    </source>
</evidence>
<dbReference type="GO" id="GO:0016491">
    <property type="term" value="F:oxidoreductase activity"/>
    <property type="evidence" value="ECO:0007669"/>
    <property type="project" value="UniProtKB-KW"/>
</dbReference>
<dbReference type="Gene3D" id="3.40.50.720">
    <property type="entry name" value="NAD(P)-binding Rossmann-like Domain"/>
    <property type="match status" value="1"/>
</dbReference>
<dbReference type="PANTHER" id="PTHR43818:SF11">
    <property type="entry name" value="BCDNA.GH03377"/>
    <property type="match status" value="1"/>
</dbReference>
<dbReference type="EMBL" id="UINC01002790">
    <property type="protein sequence ID" value="SVA00330.1"/>
    <property type="molecule type" value="Genomic_DNA"/>
</dbReference>
<evidence type="ECO:0000259" key="3">
    <source>
        <dbReference type="Pfam" id="PF22725"/>
    </source>
</evidence>
<dbReference type="InterPro" id="IPR055170">
    <property type="entry name" value="GFO_IDH_MocA-like_dom"/>
</dbReference>
<dbReference type="InterPro" id="IPR000683">
    <property type="entry name" value="Gfo/Idh/MocA-like_OxRdtase_N"/>
</dbReference>
<name>A0A381S8B8_9ZZZZ</name>
<dbReference type="InterPro" id="IPR036291">
    <property type="entry name" value="NAD(P)-bd_dom_sf"/>
</dbReference>
<dbReference type="Gene3D" id="3.30.360.10">
    <property type="entry name" value="Dihydrodipicolinate Reductase, domain 2"/>
    <property type="match status" value="1"/>
</dbReference>
<gene>
    <name evidence="4" type="ORF">METZ01_LOCUS53184</name>
</gene>
<dbReference type="GO" id="GO:0000166">
    <property type="term" value="F:nucleotide binding"/>
    <property type="evidence" value="ECO:0007669"/>
    <property type="project" value="InterPro"/>
</dbReference>
<protein>
    <recommendedName>
        <fullName evidence="5">Gfo/Idh/MocA-like oxidoreductase N-terminal domain-containing protein</fullName>
    </recommendedName>
</protein>
<dbReference type="SUPFAM" id="SSF51735">
    <property type="entry name" value="NAD(P)-binding Rossmann-fold domains"/>
    <property type="match status" value="1"/>
</dbReference>
<evidence type="ECO:0000313" key="4">
    <source>
        <dbReference type="EMBL" id="SVA00330.1"/>
    </source>
</evidence>
<dbReference type="InterPro" id="IPR050463">
    <property type="entry name" value="Gfo/Idh/MocA_oxidrdct_glycsds"/>
</dbReference>
<keyword evidence="1" id="KW-0560">Oxidoreductase</keyword>
<organism evidence="4">
    <name type="scientific">marine metagenome</name>
    <dbReference type="NCBI Taxonomy" id="408172"/>
    <lineage>
        <taxon>unclassified sequences</taxon>
        <taxon>metagenomes</taxon>
        <taxon>ecological metagenomes</taxon>
    </lineage>
</organism>
<proteinExistence type="predicted"/>
<dbReference type="AlphaFoldDB" id="A0A381S8B8"/>
<evidence type="ECO:0008006" key="5">
    <source>
        <dbReference type="Google" id="ProtNLM"/>
    </source>
</evidence>
<dbReference type="SUPFAM" id="SSF55347">
    <property type="entry name" value="Glyceraldehyde-3-phosphate dehydrogenase-like, C-terminal domain"/>
    <property type="match status" value="1"/>
</dbReference>